<dbReference type="Proteomes" id="UP000785679">
    <property type="component" value="Unassembled WGS sequence"/>
</dbReference>
<feature type="compositionally biased region" description="Low complexity" evidence="1">
    <location>
        <begin position="76"/>
        <end position="96"/>
    </location>
</feature>
<evidence type="ECO:0000256" key="1">
    <source>
        <dbReference type="SAM" id="MobiDB-lite"/>
    </source>
</evidence>
<gene>
    <name evidence="2" type="ORF">FGO68_gene2085</name>
</gene>
<accession>A0A8J8SXJ2</accession>
<reference evidence="2" key="1">
    <citation type="submission" date="2019-06" db="EMBL/GenBank/DDBJ databases">
        <authorList>
            <person name="Zheng W."/>
        </authorList>
    </citation>
    <scope>NUCLEOTIDE SEQUENCE</scope>
    <source>
        <strain evidence="2">QDHG01</strain>
    </source>
</reference>
<evidence type="ECO:0000313" key="2">
    <source>
        <dbReference type="EMBL" id="TNV74001.1"/>
    </source>
</evidence>
<evidence type="ECO:0000313" key="3">
    <source>
        <dbReference type="Proteomes" id="UP000785679"/>
    </source>
</evidence>
<name>A0A8J8SXJ2_HALGN</name>
<organism evidence="2 3">
    <name type="scientific">Halteria grandinella</name>
    <dbReference type="NCBI Taxonomy" id="5974"/>
    <lineage>
        <taxon>Eukaryota</taxon>
        <taxon>Sar</taxon>
        <taxon>Alveolata</taxon>
        <taxon>Ciliophora</taxon>
        <taxon>Intramacronucleata</taxon>
        <taxon>Spirotrichea</taxon>
        <taxon>Stichotrichia</taxon>
        <taxon>Sporadotrichida</taxon>
        <taxon>Halteriidae</taxon>
        <taxon>Halteria</taxon>
    </lineage>
</organism>
<protein>
    <submittedName>
        <fullName evidence="2">Uncharacterized protein</fullName>
    </submittedName>
</protein>
<feature type="region of interest" description="Disordered" evidence="1">
    <location>
        <begin position="58"/>
        <end position="107"/>
    </location>
</feature>
<keyword evidence="3" id="KW-1185">Reference proteome</keyword>
<feature type="compositionally biased region" description="Polar residues" evidence="1">
    <location>
        <begin position="66"/>
        <end position="75"/>
    </location>
</feature>
<dbReference type="AlphaFoldDB" id="A0A8J8SXJ2"/>
<proteinExistence type="predicted"/>
<sequence length="107" mass="11890">MMLKEPFMAGSAQVDAQSRRQSFIVAQNFQRTGTAGFQALRKGSSGAGFYGTYSLQQHTHQLQQSDNNQGMSNILSQNNNNPMQQQQSNYQSVLNNGSNFKPGENRN</sequence>
<dbReference type="EMBL" id="RRYP01017678">
    <property type="protein sequence ID" value="TNV74001.1"/>
    <property type="molecule type" value="Genomic_DNA"/>
</dbReference>
<comment type="caution">
    <text evidence="2">The sequence shown here is derived from an EMBL/GenBank/DDBJ whole genome shotgun (WGS) entry which is preliminary data.</text>
</comment>